<evidence type="ECO:0000256" key="2">
    <source>
        <dbReference type="ARBA" id="ARBA00008016"/>
    </source>
</evidence>
<dbReference type="InterPro" id="IPR027417">
    <property type="entry name" value="P-loop_NTPase"/>
</dbReference>
<accession>A0A1H5WE75</accession>
<organism evidence="15 16">
    <name type="scientific">Caloramator fervidus</name>
    <dbReference type="NCBI Taxonomy" id="29344"/>
    <lineage>
        <taxon>Bacteria</taxon>
        <taxon>Bacillati</taxon>
        <taxon>Bacillota</taxon>
        <taxon>Clostridia</taxon>
        <taxon>Eubacteriales</taxon>
        <taxon>Clostridiaceae</taxon>
        <taxon>Caloramator</taxon>
    </lineage>
</organism>
<keyword evidence="16" id="KW-1185">Reference proteome</keyword>
<keyword evidence="9 12" id="KW-0238">DNA-binding</keyword>
<evidence type="ECO:0000256" key="13">
    <source>
        <dbReference type="RuleBase" id="RU000578"/>
    </source>
</evidence>
<reference evidence="16" key="1">
    <citation type="submission" date="2016-10" db="EMBL/GenBank/DDBJ databases">
        <authorList>
            <person name="Varghese N."/>
            <person name="Submissions S."/>
        </authorList>
    </citation>
    <scope>NUCLEOTIDE SEQUENCE [LARGE SCALE GENOMIC DNA]</scope>
    <source>
        <strain evidence="16">DSM 5463</strain>
    </source>
</reference>
<keyword evidence="11 12" id="KW-0742">SOS response</keyword>
<dbReference type="SUPFAM" id="SSF52540">
    <property type="entry name" value="P-loop containing nucleoside triphosphate hydrolases"/>
    <property type="match status" value="1"/>
</dbReference>
<proteinExistence type="inferred from homology"/>
<dbReference type="RefSeq" id="WP_103896393.1">
    <property type="nucleotide sequence ID" value="NZ_FNUK01000019.1"/>
</dbReference>
<dbReference type="GO" id="GO:0006302">
    <property type="term" value="P:double-strand break repair"/>
    <property type="evidence" value="ECO:0007669"/>
    <property type="project" value="TreeGrafter"/>
</dbReference>
<dbReference type="InterPro" id="IPR042174">
    <property type="entry name" value="RecF_2"/>
</dbReference>
<dbReference type="Pfam" id="PF02463">
    <property type="entry name" value="SMC_N"/>
    <property type="match status" value="1"/>
</dbReference>
<dbReference type="PROSITE" id="PS00618">
    <property type="entry name" value="RECF_2"/>
    <property type="match status" value="1"/>
</dbReference>
<evidence type="ECO:0000256" key="3">
    <source>
        <dbReference type="ARBA" id="ARBA00020170"/>
    </source>
</evidence>
<dbReference type="GO" id="GO:0005524">
    <property type="term" value="F:ATP binding"/>
    <property type="evidence" value="ECO:0007669"/>
    <property type="project" value="UniProtKB-UniRule"/>
</dbReference>
<evidence type="ECO:0000256" key="9">
    <source>
        <dbReference type="ARBA" id="ARBA00023125"/>
    </source>
</evidence>
<dbReference type="GO" id="GO:0006260">
    <property type="term" value="P:DNA replication"/>
    <property type="evidence" value="ECO:0007669"/>
    <property type="project" value="UniProtKB-UniRule"/>
</dbReference>
<evidence type="ECO:0000256" key="8">
    <source>
        <dbReference type="ARBA" id="ARBA00022840"/>
    </source>
</evidence>
<dbReference type="GO" id="GO:0009432">
    <property type="term" value="P:SOS response"/>
    <property type="evidence" value="ECO:0007669"/>
    <property type="project" value="UniProtKB-UniRule"/>
</dbReference>
<evidence type="ECO:0000256" key="11">
    <source>
        <dbReference type="ARBA" id="ARBA00023236"/>
    </source>
</evidence>
<dbReference type="GO" id="GO:0005737">
    <property type="term" value="C:cytoplasm"/>
    <property type="evidence" value="ECO:0007669"/>
    <property type="project" value="UniProtKB-SubCell"/>
</dbReference>
<dbReference type="GO" id="GO:0000731">
    <property type="term" value="P:DNA synthesis involved in DNA repair"/>
    <property type="evidence" value="ECO:0007669"/>
    <property type="project" value="TreeGrafter"/>
</dbReference>
<comment type="function">
    <text evidence="12 13">The RecF protein is involved in DNA metabolism; it is required for DNA replication and normal SOS inducibility. RecF binds preferentially to single-stranded, linear DNA. It also seems to bind ATP.</text>
</comment>
<dbReference type="NCBIfam" id="TIGR00611">
    <property type="entry name" value="recf"/>
    <property type="match status" value="1"/>
</dbReference>
<comment type="similarity">
    <text evidence="2 12 13">Belongs to the RecF family.</text>
</comment>
<dbReference type="Gene3D" id="3.40.50.300">
    <property type="entry name" value="P-loop containing nucleotide triphosphate hydrolases"/>
    <property type="match status" value="1"/>
</dbReference>
<feature type="domain" description="RecF/RecN/SMC N-terminal" evidence="14">
    <location>
        <begin position="2"/>
        <end position="331"/>
    </location>
</feature>
<dbReference type="InterPro" id="IPR003395">
    <property type="entry name" value="RecF/RecN/SMC_N"/>
</dbReference>
<keyword evidence="6 12" id="KW-0547">Nucleotide-binding</keyword>
<dbReference type="GO" id="GO:0003697">
    <property type="term" value="F:single-stranded DNA binding"/>
    <property type="evidence" value="ECO:0007669"/>
    <property type="project" value="UniProtKB-UniRule"/>
</dbReference>
<evidence type="ECO:0000256" key="1">
    <source>
        <dbReference type="ARBA" id="ARBA00004496"/>
    </source>
</evidence>
<evidence type="ECO:0000256" key="12">
    <source>
        <dbReference type="HAMAP-Rule" id="MF_00365"/>
    </source>
</evidence>
<feature type="binding site" evidence="12">
    <location>
        <begin position="30"/>
        <end position="37"/>
    </location>
    <ligand>
        <name>ATP</name>
        <dbReference type="ChEBI" id="CHEBI:30616"/>
    </ligand>
</feature>
<dbReference type="InterPro" id="IPR018078">
    <property type="entry name" value="DNA-binding_RecF_CS"/>
</dbReference>
<keyword evidence="5 12" id="KW-0235">DNA replication</keyword>
<dbReference type="PANTHER" id="PTHR32182">
    <property type="entry name" value="DNA REPLICATION AND REPAIR PROTEIN RECF"/>
    <property type="match status" value="1"/>
</dbReference>
<evidence type="ECO:0000256" key="10">
    <source>
        <dbReference type="ARBA" id="ARBA00023204"/>
    </source>
</evidence>
<keyword evidence="8 12" id="KW-0067">ATP-binding</keyword>
<dbReference type="Proteomes" id="UP000242850">
    <property type="component" value="Unassembled WGS sequence"/>
</dbReference>
<evidence type="ECO:0000256" key="4">
    <source>
        <dbReference type="ARBA" id="ARBA00022490"/>
    </source>
</evidence>
<evidence type="ECO:0000259" key="14">
    <source>
        <dbReference type="Pfam" id="PF02463"/>
    </source>
</evidence>
<evidence type="ECO:0000313" key="16">
    <source>
        <dbReference type="Proteomes" id="UP000242850"/>
    </source>
</evidence>
<evidence type="ECO:0000313" key="15">
    <source>
        <dbReference type="EMBL" id="SEF97889.1"/>
    </source>
</evidence>
<keyword evidence="7 12" id="KW-0227">DNA damage</keyword>
<dbReference type="AlphaFoldDB" id="A0A1H5WE75"/>
<evidence type="ECO:0000256" key="7">
    <source>
        <dbReference type="ARBA" id="ARBA00022763"/>
    </source>
</evidence>
<dbReference type="PANTHER" id="PTHR32182:SF0">
    <property type="entry name" value="DNA REPLICATION AND REPAIR PROTEIN RECF"/>
    <property type="match status" value="1"/>
</dbReference>
<dbReference type="Gene3D" id="1.20.1050.90">
    <property type="entry name" value="RecF/RecN/SMC, N-terminal domain"/>
    <property type="match status" value="1"/>
</dbReference>
<keyword evidence="10 12" id="KW-0234">DNA repair</keyword>
<evidence type="ECO:0000256" key="6">
    <source>
        <dbReference type="ARBA" id="ARBA00022741"/>
    </source>
</evidence>
<name>A0A1H5WE75_9CLOT</name>
<keyword evidence="4 12" id="KW-0963">Cytoplasm</keyword>
<dbReference type="PROSITE" id="PS00617">
    <property type="entry name" value="RECF_1"/>
    <property type="match status" value="1"/>
</dbReference>
<gene>
    <name evidence="12" type="primary">recF</name>
    <name evidence="15" type="ORF">SAMN05660865_01452</name>
</gene>
<evidence type="ECO:0000256" key="5">
    <source>
        <dbReference type="ARBA" id="ARBA00022705"/>
    </source>
</evidence>
<dbReference type="InterPro" id="IPR001238">
    <property type="entry name" value="DNA-binding_RecF"/>
</dbReference>
<dbReference type="CDD" id="cd03242">
    <property type="entry name" value="ABC_RecF"/>
    <property type="match status" value="1"/>
</dbReference>
<protein>
    <recommendedName>
        <fullName evidence="3 12">DNA replication and repair protein RecF</fullName>
    </recommendedName>
</protein>
<dbReference type="EMBL" id="FNUK01000019">
    <property type="protein sequence ID" value="SEF97889.1"/>
    <property type="molecule type" value="Genomic_DNA"/>
</dbReference>
<sequence length="365" mass="42332">MFIKRLELINFRNYSNLNIEFINGFNILYGQNAQGKTNILEAINYLSLLKSHRSVKDKELIKWGKGKAYIKGVFQKNLGDFSVEVLISEESRKEAKLNGIKQNKASEVIGNANVVIFSPDDLRLVKEGPEVRRKFIDNELNQIKPKYQYYLSLYNKALFQRNNLLKSNFDKSLIDVYDQQLAEYGSYIVFHRIEFIKKLSIICRLFHRKITDGKEELVIRYKGDVYEEDINKIKEKLYLSYKNSIEEDLKKGYTSKGPQRDDLQIFLNGVDAKTFASQGQQRTAAISLKLSEIEIIKGERGEYPILLLDDVMSELDILRQKHLLDSLKGLQIILTITGIDDLGRLDFKNKKIFEVVDGRVQIKEL</sequence>
<comment type="subcellular location">
    <subcellularLocation>
        <location evidence="1 12 13">Cytoplasm</location>
    </subcellularLocation>
</comment>
<dbReference type="HAMAP" id="MF_00365">
    <property type="entry name" value="RecF"/>
    <property type="match status" value="1"/>
</dbReference>